<protein>
    <submittedName>
        <fullName evidence="6">Serine hydrolase</fullName>
    </submittedName>
</protein>
<evidence type="ECO:0000259" key="5">
    <source>
        <dbReference type="Pfam" id="PF00144"/>
    </source>
</evidence>
<proteinExistence type="predicted"/>
<keyword evidence="7" id="KW-1185">Reference proteome</keyword>
<keyword evidence="4" id="KW-0732">Signal</keyword>
<comment type="subcellular location">
    <subcellularLocation>
        <location evidence="1">Membrane</location>
    </subcellularLocation>
</comment>
<keyword evidence="2" id="KW-0472">Membrane</keyword>
<evidence type="ECO:0000256" key="1">
    <source>
        <dbReference type="ARBA" id="ARBA00004370"/>
    </source>
</evidence>
<keyword evidence="6" id="KW-0378">Hydrolase</keyword>
<dbReference type="AlphaFoldDB" id="A0A931GYW8"/>
<sequence>MKKMLVISCLLTLTGFFAQAQSKQHIIDSFVQALVKHQDFSGNVLVIDKGNIIYEHSFGYADLADHSPNRPTITFPIASISKLFTATAILQLHEQGRLKITDAVAKYLPQFPYADVTIRHLLSHTSGLPPYNAFFDKYHEKDPQRVFTNRDFLPGVVANKQPLVYKPGDNGNYDNINFLVLALIIEKLSGLSYESYIQKNILTPAGMTETVFFPLPKQFNTVAIQNFSFPHVYLHLYDSLPVKSNSIAYVKAYWHSYGFNGFGDYISTMRDLWKFDQALYRNVLLKQQTLSAAFVPVKLNNGENNRDEFGLGWEIEKDSSMGKLVYHSGAAMGLSANIMRNITTQQTVIVFDNMHFNAHETAGKIMMLLNNRHVDMPRRSIARMYGIALRNEGAVAAKALLENLQKDTINYYLSEDEMNSLGYDFMGNSNPYQLPEQHLYKQAIETLKLNVSLFPDSWNAYDSYGEALLADGQKEEAIKMYQRSIELNPKNDNAQKVLRQLLQ</sequence>
<evidence type="ECO:0000256" key="4">
    <source>
        <dbReference type="SAM" id="SignalP"/>
    </source>
</evidence>
<evidence type="ECO:0000256" key="2">
    <source>
        <dbReference type="ARBA" id="ARBA00023136"/>
    </source>
</evidence>
<feature type="repeat" description="TPR" evidence="3">
    <location>
        <begin position="458"/>
        <end position="491"/>
    </location>
</feature>
<evidence type="ECO:0000313" key="6">
    <source>
        <dbReference type="EMBL" id="MBG9377910.1"/>
    </source>
</evidence>
<dbReference type="InterPro" id="IPR019734">
    <property type="entry name" value="TPR_rpt"/>
</dbReference>
<feature type="domain" description="Beta-lactamase-related" evidence="5">
    <location>
        <begin position="28"/>
        <end position="350"/>
    </location>
</feature>
<dbReference type="InterPro" id="IPR012338">
    <property type="entry name" value="Beta-lactam/transpept-like"/>
</dbReference>
<dbReference type="Proteomes" id="UP000628448">
    <property type="component" value="Unassembled WGS sequence"/>
</dbReference>
<dbReference type="InterPro" id="IPR011990">
    <property type="entry name" value="TPR-like_helical_dom_sf"/>
</dbReference>
<dbReference type="Gene3D" id="3.40.710.10">
    <property type="entry name" value="DD-peptidase/beta-lactamase superfamily"/>
    <property type="match status" value="1"/>
</dbReference>
<dbReference type="InterPro" id="IPR001466">
    <property type="entry name" value="Beta-lactam-related"/>
</dbReference>
<dbReference type="SMART" id="SM00028">
    <property type="entry name" value="TPR"/>
    <property type="match status" value="1"/>
</dbReference>
<dbReference type="PROSITE" id="PS50293">
    <property type="entry name" value="TPR_REGION"/>
    <property type="match status" value="1"/>
</dbReference>
<dbReference type="Gene3D" id="1.25.40.10">
    <property type="entry name" value="Tetratricopeptide repeat domain"/>
    <property type="match status" value="1"/>
</dbReference>
<evidence type="ECO:0000313" key="7">
    <source>
        <dbReference type="Proteomes" id="UP000628448"/>
    </source>
</evidence>
<organism evidence="6 7">
    <name type="scientific">Panacibacter microcysteis</name>
    <dbReference type="NCBI Taxonomy" id="2793269"/>
    <lineage>
        <taxon>Bacteria</taxon>
        <taxon>Pseudomonadati</taxon>
        <taxon>Bacteroidota</taxon>
        <taxon>Chitinophagia</taxon>
        <taxon>Chitinophagales</taxon>
        <taxon>Chitinophagaceae</taxon>
        <taxon>Panacibacter</taxon>
    </lineage>
</organism>
<dbReference type="SUPFAM" id="SSF56601">
    <property type="entry name" value="beta-lactamase/transpeptidase-like"/>
    <property type="match status" value="1"/>
</dbReference>
<dbReference type="PANTHER" id="PTHR46825">
    <property type="entry name" value="D-ALANYL-D-ALANINE-CARBOXYPEPTIDASE/ENDOPEPTIDASE AMPH"/>
    <property type="match status" value="1"/>
</dbReference>
<dbReference type="GO" id="GO:0016020">
    <property type="term" value="C:membrane"/>
    <property type="evidence" value="ECO:0007669"/>
    <property type="project" value="UniProtKB-SubCell"/>
</dbReference>
<keyword evidence="3" id="KW-0802">TPR repeat</keyword>
<accession>A0A931GYW8</accession>
<dbReference type="InterPro" id="IPR050491">
    <property type="entry name" value="AmpC-like"/>
</dbReference>
<gene>
    <name evidence="6" type="ORF">I5907_16840</name>
</gene>
<dbReference type="PANTHER" id="PTHR46825:SF11">
    <property type="entry name" value="PENICILLIN-BINDING PROTEIN 4"/>
    <property type="match status" value="1"/>
</dbReference>
<dbReference type="RefSeq" id="WP_196991971.1">
    <property type="nucleotide sequence ID" value="NZ_JADWYR010000002.1"/>
</dbReference>
<dbReference type="SUPFAM" id="SSF48452">
    <property type="entry name" value="TPR-like"/>
    <property type="match status" value="1"/>
</dbReference>
<comment type="caution">
    <text evidence="6">The sequence shown here is derived from an EMBL/GenBank/DDBJ whole genome shotgun (WGS) entry which is preliminary data.</text>
</comment>
<dbReference type="GO" id="GO:0016787">
    <property type="term" value="F:hydrolase activity"/>
    <property type="evidence" value="ECO:0007669"/>
    <property type="project" value="UniProtKB-KW"/>
</dbReference>
<dbReference type="PROSITE" id="PS50005">
    <property type="entry name" value="TPR"/>
    <property type="match status" value="1"/>
</dbReference>
<name>A0A931GYW8_9BACT</name>
<dbReference type="Pfam" id="PF00144">
    <property type="entry name" value="Beta-lactamase"/>
    <property type="match status" value="1"/>
</dbReference>
<evidence type="ECO:0000256" key="3">
    <source>
        <dbReference type="PROSITE-ProRule" id="PRU00339"/>
    </source>
</evidence>
<feature type="chain" id="PRO_5036929658" evidence="4">
    <location>
        <begin position="21"/>
        <end position="503"/>
    </location>
</feature>
<reference evidence="6" key="1">
    <citation type="submission" date="2020-11" db="EMBL/GenBank/DDBJ databases">
        <title>Bacterial whole genome sequence for Panacibacter sp. DH6.</title>
        <authorList>
            <person name="Le V."/>
            <person name="Ko S."/>
            <person name="Ahn C.-Y."/>
            <person name="Oh H.-M."/>
        </authorList>
    </citation>
    <scope>NUCLEOTIDE SEQUENCE</scope>
    <source>
        <strain evidence="6">DH6</strain>
    </source>
</reference>
<dbReference type="EMBL" id="JADWYR010000002">
    <property type="protein sequence ID" value="MBG9377910.1"/>
    <property type="molecule type" value="Genomic_DNA"/>
</dbReference>
<feature type="signal peptide" evidence="4">
    <location>
        <begin position="1"/>
        <end position="20"/>
    </location>
</feature>